<organism evidence="2 3">
    <name type="scientific">Paramesorhizobium deserti</name>
    <dbReference type="NCBI Taxonomy" id="1494590"/>
    <lineage>
        <taxon>Bacteria</taxon>
        <taxon>Pseudomonadati</taxon>
        <taxon>Pseudomonadota</taxon>
        <taxon>Alphaproteobacteria</taxon>
        <taxon>Hyphomicrobiales</taxon>
        <taxon>Phyllobacteriaceae</taxon>
        <taxon>Paramesorhizobium</taxon>
    </lineage>
</organism>
<keyword evidence="3" id="KW-1185">Reference proteome</keyword>
<proteinExistence type="predicted"/>
<dbReference type="Proteomes" id="UP000070107">
    <property type="component" value="Unassembled WGS sequence"/>
</dbReference>
<sequence>MSVRSTGSPHRDFPFTTDVLARWNWVFALSCVASALLLCASFIQDIVLYSGTEADLSNKIWLLDVDSEESAFTWLSVIVAFCAAGLLFRAGSEASMRNSRFIWHWYFLAALFMLLSFDEFAGIHEKISAVLSLRMENTGLLYFAWAAPAGVISVFGLAVFVPFIRSFSPRLAVLLVISAVVFLSGAVGFEMIGGSVAELEGVGSFRYRILTNFEEGLEMAGMLIFIFVVLSHLEGNETSPRVLAAR</sequence>
<keyword evidence="1" id="KW-0812">Transmembrane</keyword>
<evidence type="ECO:0000313" key="2">
    <source>
        <dbReference type="EMBL" id="KXF75668.1"/>
    </source>
</evidence>
<feature type="transmembrane region" description="Helical" evidence="1">
    <location>
        <begin position="216"/>
        <end position="233"/>
    </location>
</feature>
<feature type="transmembrane region" description="Helical" evidence="1">
    <location>
        <begin position="21"/>
        <end position="43"/>
    </location>
</feature>
<dbReference type="AlphaFoldDB" id="A0A135HR39"/>
<evidence type="ECO:0000256" key="1">
    <source>
        <dbReference type="SAM" id="Phobius"/>
    </source>
</evidence>
<accession>A0A135HR39</accession>
<gene>
    <name evidence="2" type="ORF">ATN84_16910</name>
</gene>
<feature type="transmembrane region" description="Helical" evidence="1">
    <location>
        <begin position="171"/>
        <end position="196"/>
    </location>
</feature>
<reference evidence="2 3" key="1">
    <citation type="submission" date="2015-11" db="EMBL/GenBank/DDBJ databases">
        <title>Draft genome sequence of Paramesorhizobium deserti A-3-E, a strain highly resistant to diverse beta-lactam antibiotics.</title>
        <authorList>
            <person name="Lv R."/>
            <person name="Yang X."/>
            <person name="Fang N."/>
            <person name="Guo J."/>
            <person name="Luo X."/>
            <person name="Peng F."/>
            <person name="Yang R."/>
            <person name="Cui Y."/>
            <person name="Fang C."/>
            <person name="Song Y."/>
        </authorList>
    </citation>
    <scope>NUCLEOTIDE SEQUENCE [LARGE SCALE GENOMIC DNA]</scope>
    <source>
        <strain evidence="2 3">A-3-E</strain>
    </source>
</reference>
<dbReference type="EMBL" id="LNTU01000037">
    <property type="protein sequence ID" value="KXF75668.1"/>
    <property type="molecule type" value="Genomic_DNA"/>
</dbReference>
<feature type="transmembrane region" description="Helical" evidence="1">
    <location>
        <begin position="102"/>
        <end position="123"/>
    </location>
</feature>
<dbReference type="OrthoDB" id="7768412at2"/>
<comment type="caution">
    <text evidence="2">The sequence shown here is derived from an EMBL/GenBank/DDBJ whole genome shotgun (WGS) entry which is preliminary data.</text>
</comment>
<feature type="transmembrane region" description="Helical" evidence="1">
    <location>
        <begin position="143"/>
        <end position="164"/>
    </location>
</feature>
<evidence type="ECO:0000313" key="3">
    <source>
        <dbReference type="Proteomes" id="UP000070107"/>
    </source>
</evidence>
<dbReference type="RefSeq" id="WP_068883797.1">
    <property type="nucleotide sequence ID" value="NZ_LNTU01000037.1"/>
</dbReference>
<feature type="transmembrane region" description="Helical" evidence="1">
    <location>
        <begin position="71"/>
        <end position="90"/>
    </location>
</feature>
<keyword evidence="1" id="KW-0472">Membrane</keyword>
<keyword evidence="1" id="KW-1133">Transmembrane helix</keyword>
<protein>
    <submittedName>
        <fullName evidence="2">Uncharacterized protein</fullName>
    </submittedName>
</protein>
<name>A0A135HR39_9HYPH</name>